<dbReference type="Gene3D" id="3.20.20.80">
    <property type="entry name" value="Glycosidases"/>
    <property type="match status" value="1"/>
</dbReference>
<reference evidence="2 3" key="1">
    <citation type="submission" date="2018-05" db="EMBL/GenBank/DDBJ databases">
        <title>Leucothrix arctica sp. nov., isolated from Arctic seawater.</title>
        <authorList>
            <person name="Choi A."/>
            <person name="Baek K."/>
        </authorList>
    </citation>
    <scope>NUCLEOTIDE SEQUENCE [LARGE SCALE GENOMIC DNA]</scope>
    <source>
        <strain evidence="2 3">IMCC9719</strain>
    </source>
</reference>
<dbReference type="Gene3D" id="2.60.40.10">
    <property type="entry name" value="Immunoglobulins"/>
    <property type="match status" value="1"/>
</dbReference>
<dbReference type="OrthoDB" id="5619922at2"/>
<protein>
    <submittedName>
        <fullName evidence="2">Uncharacterized protein</fullName>
    </submittedName>
</protein>
<organism evidence="2 3">
    <name type="scientific">Leucothrix arctica</name>
    <dbReference type="NCBI Taxonomy" id="1481894"/>
    <lineage>
        <taxon>Bacteria</taxon>
        <taxon>Pseudomonadati</taxon>
        <taxon>Pseudomonadota</taxon>
        <taxon>Gammaproteobacteria</taxon>
        <taxon>Thiotrichales</taxon>
        <taxon>Thiotrichaceae</taxon>
        <taxon>Leucothrix</taxon>
    </lineage>
</organism>
<gene>
    <name evidence="2" type="ORF">DKT75_00380</name>
</gene>
<name>A0A317CMX2_9GAMM</name>
<evidence type="ECO:0000313" key="3">
    <source>
        <dbReference type="Proteomes" id="UP000245506"/>
    </source>
</evidence>
<sequence length="825" mass="91785">MFIFMAKIVCFLVLILLSSGSAYGDTLAPPEIVGPITKSKISLGTNIVYKWKASENATHYVFRISDTWLKEYTHRVRVNAADVCIEEECSYQLPESEQLPAISRYRWVVRAMIPSISVSTVSSSILFISGEVPDVPVTVSPDDKSTHQLPASLTYQWQAVEGATRYQFVIRSRSPSSRVYVDLNVPTSVCDIESATCSYQLRADTQLGAGSYVWRVRASNRVDHSTFTKSIMTFEPTPGEIVAGYDWELPEQVSENTNGGLVRGTWKPTDKEYTNTAFYSLRWNDVPVDKEGNYDFAAFDWWLNNGDADGDKVLVRLEVNSVCDAPSAMRSAFNYYAGGSIAFWEYGYIDALTDFVTAFADKYADQSNIIGVHLGIADGEYSHIKEGGYTDVCLADLYANEDGWGEFWVNENELKHAMEQGLTAENFTISVKKIIDAYTSAFEGHTSKLAMTNIGTFVYNAPDSDLVADDVIEVFNEQKINVITPHALKAGVGNRDGLIEDWMSYNSPIYGMNFRPGPNNSCYMTMDEDFAENMGSRYSGTENEEYGTADWLVERYGAFEGQPYRFLMSSLRALQMRRNYMQLHTEGLDELPDTDYNTGDFLHYLASTIGRDKTNTPDAFAVLGERYIRSSYVTGFDNEQFASADFESCVISEKEGDAAYLQVREFGRWLTEVGGKGVKSKQVVLEAGKEPWSIPSYLPDVAGSKKYEYSARESHEFTFDINDEVVSHRCPTGTLCEIAVKVVFEDSVATTLSVQTEVGTMASINTIGDGDIKTATLTFKGHFQNGFNGADFGLATGSEAEALPVMITRVNFNSALDESAELLVD</sequence>
<feature type="chain" id="PRO_5016412292" evidence="1">
    <location>
        <begin position="25"/>
        <end position="825"/>
    </location>
</feature>
<dbReference type="EMBL" id="QGKL01000004">
    <property type="protein sequence ID" value="PWQ99561.1"/>
    <property type="molecule type" value="Genomic_DNA"/>
</dbReference>
<evidence type="ECO:0000256" key="1">
    <source>
        <dbReference type="SAM" id="SignalP"/>
    </source>
</evidence>
<dbReference type="RefSeq" id="WP_109821456.1">
    <property type="nucleotide sequence ID" value="NZ_QGKL01000004.1"/>
</dbReference>
<keyword evidence="3" id="KW-1185">Reference proteome</keyword>
<comment type="caution">
    <text evidence="2">The sequence shown here is derived from an EMBL/GenBank/DDBJ whole genome shotgun (WGS) entry which is preliminary data.</text>
</comment>
<evidence type="ECO:0000313" key="2">
    <source>
        <dbReference type="EMBL" id="PWQ99561.1"/>
    </source>
</evidence>
<accession>A0A317CMX2</accession>
<keyword evidence="1" id="KW-0732">Signal</keyword>
<feature type="signal peptide" evidence="1">
    <location>
        <begin position="1"/>
        <end position="24"/>
    </location>
</feature>
<dbReference type="AlphaFoldDB" id="A0A317CMX2"/>
<dbReference type="InterPro" id="IPR013783">
    <property type="entry name" value="Ig-like_fold"/>
</dbReference>
<dbReference type="Proteomes" id="UP000245506">
    <property type="component" value="Unassembled WGS sequence"/>
</dbReference>
<proteinExistence type="predicted"/>